<dbReference type="Pfam" id="PF12833">
    <property type="entry name" value="HTH_18"/>
    <property type="match status" value="1"/>
</dbReference>
<dbReference type="EMBL" id="LDJX01000001">
    <property type="protein sequence ID" value="KPM33203.1"/>
    <property type="molecule type" value="Genomic_DNA"/>
</dbReference>
<feature type="domain" description="HTH araC/xylS-type" evidence="4">
    <location>
        <begin position="179"/>
        <end position="278"/>
    </location>
</feature>
<dbReference type="SUPFAM" id="SSF51182">
    <property type="entry name" value="RmlC-like cupins"/>
    <property type="match status" value="1"/>
</dbReference>
<keyword evidence="6" id="KW-1185">Reference proteome</keyword>
<evidence type="ECO:0000256" key="3">
    <source>
        <dbReference type="ARBA" id="ARBA00023163"/>
    </source>
</evidence>
<accession>A0A0P7AMS2</accession>
<name>A0A0P7AMS2_9FLAO</name>
<dbReference type="SMART" id="SM00342">
    <property type="entry name" value="HTH_ARAC"/>
    <property type="match status" value="1"/>
</dbReference>
<dbReference type="AlphaFoldDB" id="A0A0P7AMS2"/>
<dbReference type="GO" id="GO:0003700">
    <property type="term" value="F:DNA-binding transcription factor activity"/>
    <property type="evidence" value="ECO:0007669"/>
    <property type="project" value="InterPro"/>
</dbReference>
<evidence type="ECO:0000256" key="1">
    <source>
        <dbReference type="ARBA" id="ARBA00023015"/>
    </source>
</evidence>
<dbReference type="InterPro" id="IPR014710">
    <property type="entry name" value="RmlC-like_jellyroll"/>
</dbReference>
<reference evidence="5 6" key="1">
    <citation type="submission" date="2015-09" db="EMBL/GenBank/DDBJ databases">
        <title>Genome sequence of the marine flavobacterium Croceitalea dokdonensis DOKDO 023 that contains proton- and sodium-pumping rhodopsins.</title>
        <authorList>
            <person name="Kwon S.-K."/>
            <person name="Lee H.K."/>
            <person name="Kwak M.-J."/>
            <person name="Kim J.F."/>
        </authorList>
    </citation>
    <scope>NUCLEOTIDE SEQUENCE [LARGE SCALE GENOMIC DNA]</scope>
    <source>
        <strain evidence="5 6">DOKDO 023</strain>
    </source>
</reference>
<dbReference type="STRING" id="1300341.I595_106"/>
<comment type="caution">
    <text evidence="5">The sequence shown here is derived from an EMBL/GenBank/DDBJ whole genome shotgun (WGS) entry which is preliminary data.</text>
</comment>
<proteinExistence type="predicted"/>
<organism evidence="5 6">
    <name type="scientific">Croceitalea dokdonensis DOKDO 023</name>
    <dbReference type="NCBI Taxonomy" id="1300341"/>
    <lineage>
        <taxon>Bacteria</taxon>
        <taxon>Pseudomonadati</taxon>
        <taxon>Bacteroidota</taxon>
        <taxon>Flavobacteriia</taxon>
        <taxon>Flavobacteriales</taxon>
        <taxon>Flavobacteriaceae</taxon>
        <taxon>Croceitalea</taxon>
    </lineage>
</organism>
<gene>
    <name evidence="5" type="ORF">I595_106</name>
</gene>
<dbReference type="Gene3D" id="2.60.120.10">
    <property type="entry name" value="Jelly Rolls"/>
    <property type="match status" value="1"/>
</dbReference>
<dbReference type="GO" id="GO:0043565">
    <property type="term" value="F:sequence-specific DNA binding"/>
    <property type="evidence" value="ECO:0007669"/>
    <property type="project" value="InterPro"/>
</dbReference>
<dbReference type="PROSITE" id="PS01124">
    <property type="entry name" value="HTH_ARAC_FAMILY_2"/>
    <property type="match status" value="1"/>
</dbReference>
<evidence type="ECO:0000256" key="2">
    <source>
        <dbReference type="ARBA" id="ARBA00023125"/>
    </source>
</evidence>
<evidence type="ECO:0000313" key="6">
    <source>
        <dbReference type="Proteomes" id="UP000050280"/>
    </source>
</evidence>
<dbReference type="Gene3D" id="1.10.10.60">
    <property type="entry name" value="Homeodomain-like"/>
    <property type="match status" value="2"/>
</dbReference>
<sequence length="280" mass="32403">MKVYPFHITKQPEQNLLLQHDKGIAFYDKLHQHEEIQLSFVVKGNGTLIVGNSVHTYQAEDIIGIGGQLPHVFKSSVSAGESEMISMFFTRDAFGGSFFEQREMKIIYPLFSLLSYGFKLPTGQTPLRAMFLKLNDTDTFSFFIQFLEILRAISQEKKQQLNTLANNQQLTYKQGDRLQLAIDFVLQHYHEDIELKKVANRMHMSVSAFCRFFKQRTNKTFFQFVNEVRVAQACQYMARHPELSVSEVAIKSGYQSISNFNKYFLKHKGIPPTGFKKKFL</sequence>
<evidence type="ECO:0000259" key="4">
    <source>
        <dbReference type="PROSITE" id="PS01124"/>
    </source>
</evidence>
<dbReference type="Proteomes" id="UP000050280">
    <property type="component" value="Unassembled WGS sequence"/>
</dbReference>
<dbReference type="OrthoDB" id="1410704at2"/>
<dbReference type="InterPro" id="IPR018062">
    <property type="entry name" value="HTH_AraC-typ_CS"/>
</dbReference>
<dbReference type="PANTHER" id="PTHR43280:SF27">
    <property type="entry name" value="TRANSCRIPTIONAL REGULATOR MTLR"/>
    <property type="match status" value="1"/>
</dbReference>
<dbReference type="InterPro" id="IPR011051">
    <property type="entry name" value="RmlC_Cupin_sf"/>
</dbReference>
<protein>
    <submittedName>
        <fullName evidence="5">DNA-binding domain-containing protein, AraC-type</fullName>
    </submittedName>
</protein>
<evidence type="ECO:0000313" key="5">
    <source>
        <dbReference type="EMBL" id="KPM33203.1"/>
    </source>
</evidence>
<keyword evidence="1" id="KW-0805">Transcription regulation</keyword>
<dbReference type="PANTHER" id="PTHR43280">
    <property type="entry name" value="ARAC-FAMILY TRANSCRIPTIONAL REGULATOR"/>
    <property type="match status" value="1"/>
</dbReference>
<dbReference type="InterPro" id="IPR018060">
    <property type="entry name" value="HTH_AraC"/>
</dbReference>
<dbReference type="InterPro" id="IPR009057">
    <property type="entry name" value="Homeodomain-like_sf"/>
</dbReference>
<keyword evidence="3" id="KW-0804">Transcription</keyword>
<keyword evidence="2 5" id="KW-0238">DNA-binding</keyword>
<dbReference type="SUPFAM" id="SSF46689">
    <property type="entry name" value="Homeodomain-like"/>
    <property type="match status" value="2"/>
</dbReference>
<dbReference type="RefSeq" id="WP_054557432.1">
    <property type="nucleotide sequence ID" value="NZ_LDJX01000001.1"/>
</dbReference>
<dbReference type="PROSITE" id="PS00041">
    <property type="entry name" value="HTH_ARAC_FAMILY_1"/>
    <property type="match status" value="1"/>
</dbReference>
<dbReference type="PATRIC" id="fig|1300341.3.peg.105"/>